<dbReference type="PANTHER" id="PTHR23026:SF123">
    <property type="entry name" value="NAD(P)H NITROREDUCTASE RV3131-RELATED"/>
    <property type="match status" value="1"/>
</dbReference>
<dbReference type="PANTHER" id="PTHR23026">
    <property type="entry name" value="NADPH NITROREDUCTASE"/>
    <property type="match status" value="1"/>
</dbReference>
<evidence type="ECO:0000313" key="4">
    <source>
        <dbReference type="Proteomes" id="UP000287171"/>
    </source>
</evidence>
<dbReference type="OrthoDB" id="9812105at2"/>
<sequence length="226" mass="25590">MKEINNQPESLNGSHADRPVTELHRSSDLATLMRSRRSVRQYQATPVARELLMQMLEAARWAPSPHGRQPWRFVVLTRLEPKEQLANAMGSTWQQNLEMDGQANEIVAIRLEKSRQRILQAPAIILPCLYLEDLDHYPDAQRQDDEKTMAVQSIGAAIQNMLLTAYELGLDTGWMCAPLFCPEVVCEALELDAHLIPQALITVGYAAADPKRRPRLPLDTLVVRFD</sequence>
<dbReference type="Proteomes" id="UP000287171">
    <property type="component" value="Unassembled WGS sequence"/>
</dbReference>
<dbReference type="InterPro" id="IPR050627">
    <property type="entry name" value="Nitroreductase/BluB"/>
</dbReference>
<organism evidence="3 4">
    <name type="scientific">Dictyobacter alpinus</name>
    <dbReference type="NCBI Taxonomy" id="2014873"/>
    <lineage>
        <taxon>Bacteria</taxon>
        <taxon>Bacillati</taxon>
        <taxon>Chloroflexota</taxon>
        <taxon>Ktedonobacteria</taxon>
        <taxon>Ktedonobacterales</taxon>
        <taxon>Dictyobacteraceae</taxon>
        <taxon>Dictyobacter</taxon>
    </lineage>
</organism>
<dbReference type="RefSeq" id="WP_126625342.1">
    <property type="nucleotide sequence ID" value="NZ_BIFT01000001.1"/>
</dbReference>
<reference evidence="4" key="1">
    <citation type="submission" date="2018-12" db="EMBL/GenBank/DDBJ databases">
        <title>Tengunoibacter tsumagoiensis gen. nov., sp. nov., Dictyobacter kobayashii sp. nov., D. alpinus sp. nov., and D. joshuensis sp. nov. and description of Dictyobacteraceae fam. nov. within the order Ktedonobacterales isolated from Tengu-no-mugimeshi.</title>
        <authorList>
            <person name="Wang C.M."/>
            <person name="Zheng Y."/>
            <person name="Sakai Y."/>
            <person name="Toyoda A."/>
            <person name="Minakuchi Y."/>
            <person name="Abe K."/>
            <person name="Yokota A."/>
            <person name="Yabe S."/>
        </authorList>
    </citation>
    <scope>NUCLEOTIDE SEQUENCE [LARGE SCALE GENOMIC DNA]</scope>
    <source>
        <strain evidence="4">Uno16</strain>
    </source>
</reference>
<dbReference type="Pfam" id="PF00881">
    <property type="entry name" value="Nitroreductase"/>
    <property type="match status" value="1"/>
</dbReference>
<evidence type="ECO:0000259" key="2">
    <source>
        <dbReference type="Pfam" id="PF00881"/>
    </source>
</evidence>
<dbReference type="Gene3D" id="3.40.109.10">
    <property type="entry name" value="NADH Oxidase"/>
    <property type="match status" value="1"/>
</dbReference>
<dbReference type="GO" id="GO:0016491">
    <property type="term" value="F:oxidoreductase activity"/>
    <property type="evidence" value="ECO:0007669"/>
    <property type="project" value="InterPro"/>
</dbReference>
<protein>
    <submittedName>
        <fullName evidence="3">Nitroreductase</fullName>
    </submittedName>
</protein>
<proteinExistence type="predicted"/>
<dbReference type="EMBL" id="BIFT01000001">
    <property type="protein sequence ID" value="GCE24652.1"/>
    <property type="molecule type" value="Genomic_DNA"/>
</dbReference>
<comment type="caution">
    <text evidence="3">The sequence shown here is derived from an EMBL/GenBank/DDBJ whole genome shotgun (WGS) entry which is preliminary data.</text>
</comment>
<dbReference type="SUPFAM" id="SSF55469">
    <property type="entry name" value="FMN-dependent nitroreductase-like"/>
    <property type="match status" value="1"/>
</dbReference>
<feature type="domain" description="Nitroreductase" evidence="2">
    <location>
        <begin position="34"/>
        <end position="205"/>
    </location>
</feature>
<dbReference type="AlphaFoldDB" id="A0A402AZX4"/>
<evidence type="ECO:0000256" key="1">
    <source>
        <dbReference type="SAM" id="MobiDB-lite"/>
    </source>
</evidence>
<dbReference type="CDD" id="cd02062">
    <property type="entry name" value="Nitro_FMN_reductase"/>
    <property type="match status" value="1"/>
</dbReference>
<evidence type="ECO:0000313" key="3">
    <source>
        <dbReference type="EMBL" id="GCE24652.1"/>
    </source>
</evidence>
<feature type="region of interest" description="Disordered" evidence="1">
    <location>
        <begin position="1"/>
        <end position="21"/>
    </location>
</feature>
<feature type="compositionally biased region" description="Polar residues" evidence="1">
    <location>
        <begin position="1"/>
        <end position="13"/>
    </location>
</feature>
<gene>
    <name evidence="3" type="ORF">KDA_01360</name>
</gene>
<accession>A0A402AZX4</accession>
<keyword evidence="4" id="KW-1185">Reference proteome</keyword>
<name>A0A402AZX4_9CHLR</name>
<dbReference type="InterPro" id="IPR029479">
    <property type="entry name" value="Nitroreductase"/>
</dbReference>
<dbReference type="InterPro" id="IPR000415">
    <property type="entry name" value="Nitroreductase-like"/>
</dbReference>